<accession>A0ABR3QQH7</accession>
<evidence type="ECO:0000313" key="2">
    <source>
        <dbReference type="Proteomes" id="UP001521785"/>
    </source>
</evidence>
<proteinExistence type="predicted"/>
<keyword evidence="2" id="KW-1185">Reference proteome</keyword>
<evidence type="ECO:0000313" key="1">
    <source>
        <dbReference type="EMBL" id="KAL1594407.1"/>
    </source>
</evidence>
<reference evidence="1 2" key="1">
    <citation type="submission" date="2024-02" db="EMBL/GenBank/DDBJ databases">
        <title>De novo assembly and annotation of 12 fungi associated with fruit tree decline syndrome in Ontario, Canada.</title>
        <authorList>
            <person name="Sulman M."/>
            <person name="Ellouze W."/>
            <person name="Ilyukhin E."/>
        </authorList>
    </citation>
    <scope>NUCLEOTIDE SEQUENCE [LARGE SCALE GENOMIC DNA]</scope>
    <source>
        <strain evidence="1 2">M42-189</strain>
    </source>
</reference>
<protein>
    <submittedName>
        <fullName evidence="1">Uncharacterized protein</fullName>
    </submittedName>
</protein>
<sequence length="740" mass="85095">MGAQRNDRRVHDALLSALSSVKAKAFATRGTLSAKDSNIDLGFTVRGIGEIKLPLEPDDAAWNKLKEKGQSKTHATWEIDAAEVSFVKQPLWNAWLDKMVSTVKKNFGVADDDVVVAEPYKLLVYEKNSQVNPDPDFAKPTGSFAILTVSLRSNHQGANVRISHTGQTKTFITDNHSWGRYQWLAWCADAVQEIKPVVFGVRLVLTYILRFMKSTPTHLVYDERDEKFLEERVKRVLERWTGEPTMLWYMLKHRYLGHFVSQASLQNDDGLHFQVLKAACQSFGYTISLGQLVKDYWVDSNDEDWGGHENEQWVKYIVDANDIPYCSRLECVQSEIVQKHRVCMEPNEETWTEVSPGIYEEYIFTAVLILPPQSIPAMRVRQWASSRDNFPALARMQSSERHPAIIFLKQQALKLRRHGVQALDPDLQKIIQALLDDFEKYGRATYGFGIPKSMFLTYEELETIALFVLRIGWNDLFRDTCRLIVNRSDFKAKWTPKLISTLGLRMYQLADIAHANCLLGMCTKYIDIIEICEKLVDAYHVAKADLQTSPAPVSVDCETCIDMNDIEKLIQLGSELGDGAVTRIKPLVHPDSYNRSLYRTLAFASVARNHKIWHHYLSDMFYSTIDHLFYHQKTGRRNLVSETEVRCAPPFKEIPWFQPSPTTAEIKLLVRTVQELDLGLIWSRLQCKLSFLTELNLEEFADMMSEEEFKRMKENREDEAMRSSFGFKTLTRAEEFLSIV</sequence>
<gene>
    <name evidence="1" type="ORF">SLS60_010167</name>
</gene>
<dbReference type="EMBL" id="JAKJXO020000017">
    <property type="protein sequence ID" value="KAL1594407.1"/>
    <property type="molecule type" value="Genomic_DNA"/>
</dbReference>
<dbReference type="Proteomes" id="UP001521785">
    <property type="component" value="Unassembled WGS sequence"/>
</dbReference>
<name>A0ABR3QQH7_9PLEO</name>
<organism evidence="1 2">
    <name type="scientific">Paraconiothyrium brasiliense</name>
    <dbReference type="NCBI Taxonomy" id="300254"/>
    <lineage>
        <taxon>Eukaryota</taxon>
        <taxon>Fungi</taxon>
        <taxon>Dikarya</taxon>
        <taxon>Ascomycota</taxon>
        <taxon>Pezizomycotina</taxon>
        <taxon>Dothideomycetes</taxon>
        <taxon>Pleosporomycetidae</taxon>
        <taxon>Pleosporales</taxon>
        <taxon>Massarineae</taxon>
        <taxon>Didymosphaeriaceae</taxon>
        <taxon>Paraconiothyrium</taxon>
    </lineage>
</organism>
<comment type="caution">
    <text evidence="1">The sequence shown here is derived from an EMBL/GenBank/DDBJ whole genome shotgun (WGS) entry which is preliminary data.</text>
</comment>
<dbReference type="PANTHER" id="PTHR33099:SF7">
    <property type="entry name" value="MYND-TYPE DOMAIN-CONTAINING PROTEIN"/>
    <property type="match status" value="1"/>
</dbReference>
<dbReference type="PANTHER" id="PTHR33099">
    <property type="entry name" value="FE2OG DIOXYGENASE DOMAIN-CONTAINING PROTEIN"/>
    <property type="match status" value="1"/>
</dbReference>